<dbReference type="SUPFAM" id="SSF57701">
    <property type="entry name" value="Zn2/Cys6 DNA-binding domain"/>
    <property type="match status" value="1"/>
</dbReference>
<keyword evidence="4" id="KW-0238">DNA-binding</keyword>
<dbReference type="Gene3D" id="4.10.240.10">
    <property type="entry name" value="Zn(2)-C6 fungal-type DNA-binding domain"/>
    <property type="match status" value="1"/>
</dbReference>
<accession>A0A420YIZ1</accession>
<evidence type="ECO:0000256" key="6">
    <source>
        <dbReference type="ARBA" id="ARBA00023242"/>
    </source>
</evidence>
<evidence type="ECO:0000313" key="10">
    <source>
        <dbReference type="Proteomes" id="UP000275385"/>
    </source>
</evidence>
<organism evidence="9 10">
    <name type="scientific">Coniochaeta pulveracea</name>
    <dbReference type="NCBI Taxonomy" id="177199"/>
    <lineage>
        <taxon>Eukaryota</taxon>
        <taxon>Fungi</taxon>
        <taxon>Dikarya</taxon>
        <taxon>Ascomycota</taxon>
        <taxon>Pezizomycotina</taxon>
        <taxon>Sordariomycetes</taxon>
        <taxon>Sordariomycetidae</taxon>
        <taxon>Coniochaetales</taxon>
        <taxon>Coniochaetaceae</taxon>
        <taxon>Coniochaeta</taxon>
    </lineage>
</organism>
<evidence type="ECO:0000259" key="8">
    <source>
        <dbReference type="PROSITE" id="PS50048"/>
    </source>
</evidence>
<dbReference type="Proteomes" id="UP000275385">
    <property type="component" value="Unassembled WGS sequence"/>
</dbReference>
<dbReference type="CDD" id="cd00067">
    <property type="entry name" value="GAL4"/>
    <property type="match status" value="1"/>
</dbReference>
<dbReference type="AlphaFoldDB" id="A0A420YIZ1"/>
<dbReference type="GO" id="GO:0003677">
    <property type="term" value="F:DNA binding"/>
    <property type="evidence" value="ECO:0007669"/>
    <property type="project" value="UniProtKB-KW"/>
</dbReference>
<dbReference type="OrthoDB" id="3509362at2759"/>
<evidence type="ECO:0000256" key="2">
    <source>
        <dbReference type="ARBA" id="ARBA00022833"/>
    </source>
</evidence>
<reference evidence="9 10" key="1">
    <citation type="submission" date="2018-08" db="EMBL/GenBank/DDBJ databases">
        <title>Draft genome of the lignicolous fungus Coniochaeta pulveracea.</title>
        <authorList>
            <person name="Borstlap C.J."/>
            <person name="De Witt R.N."/>
            <person name="Botha A."/>
            <person name="Volschenk H."/>
        </authorList>
    </citation>
    <scope>NUCLEOTIDE SEQUENCE [LARGE SCALE GENOMIC DNA]</scope>
    <source>
        <strain evidence="9 10">CAB683</strain>
    </source>
</reference>
<dbReference type="InterPro" id="IPR021858">
    <property type="entry name" value="Fun_TF"/>
</dbReference>
<evidence type="ECO:0000256" key="4">
    <source>
        <dbReference type="ARBA" id="ARBA00023125"/>
    </source>
</evidence>
<dbReference type="PROSITE" id="PS50048">
    <property type="entry name" value="ZN2_CY6_FUNGAL_2"/>
    <property type="match status" value="1"/>
</dbReference>
<proteinExistence type="predicted"/>
<feature type="domain" description="Zn(2)-C6 fungal-type" evidence="8">
    <location>
        <begin position="3"/>
        <end position="31"/>
    </location>
</feature>
<gene>
    <name evidence="9" type="ORF">DL546_007934</name>
</gene>
<keyword evidence="2" id="KW-0862">Zinc</keyword>
<dbReference type="GO" id="GO:0000981">
    <property type="term" value="F:DNA-binding transcription factor activity, RNA polymerase II-specific"/>
    <property type="evidence" value="ECO:0007669"/>
    <property type="project" value="InterPro"/>
</dbReference>
<protein>
    <recommendedName>
        <fullName evidence="8">Zn(2)-C6 fungal-type domain-containing protein</fullName>
    </recommendedName>
</protein>
<dbReference type="GO" id="GO:0008270">
    <property type="term" value="F:zinc ion binding"/>
    <property type="evidence" value="ECO:0007669"/>
    <property type="project" value="InterPro"/>
</dbReference>
<feature type="compositionally biased region" description="Polar residues" evidence="7">
    <location>
        <begin position="66"/>
        <end position="77"/>
    </location>
</feature>
<dbReference type="Pfam" id="PF00172">
    <property type="entry name" value="Zn_clus"/>
    <property type="match status" value="1"/>
</dbReference>
<dbReference type="PANTHER" id="PTHR37534:SF46">
    <property type="entry name" value="ZN(II)2CYS6 TRANSCRIPTION FACTOR (EUROFUNG)"/>
    <property type="match status" value="1"/>
</dbReference>
<comment type="subcellular location">
    <subcellularLocation>
        <location evidence="1">Nucleus</location>
    </subcellularLocation>
</comment>
<dbReference type="SMART" id="SM00066">
    <property type="entry name" value="GAL4"/>
    <property type="match status" value="1"/>
</dbReference>
<keyword evidence="5" id="KW-0804">Transcription</keyword>
<evidence type="ECO:0000256" key="3">
    <source>
        <dbReference type="ARBA" id="ARBA00023015"/>
    </source>
</evidence>
<keyword evidence="3" id="KW-0805">Transcription regulation</keyword>
<dbReference type="EMBL" id="QVQW01000007">
    <property type="protein sequence ID" value="RKU47830.1"/>
    <property type="molecule type" value="Genomic_DNA"/>
</dbReference>
<dbReference type="InterPro" id="IPR001138">
    <property type="entry name" value="Zn2Cys6_DnaBD"/>
</dbReference>
<evidence type="ECO:0000256" key="5">
    <source>
        <dbReference type="ARBA" id="ARBA00023163"/>
    </source>
</evidence>
<keyword evidence="6" id="KW-0539">Nucleus</keyword>
<keyword evidence="10" id="KW-1185">Reference proteome</keyword>
<dbReference type="PANTHER" id="PTHR37534">
    <property type="entry name" value="TRANSCRIPTIONAL ACTIVATOR PROTEIN UGA3"/>
    <property type="match status" value="1"/>
</dbReference>
<evidence type="ECO:0000256" key="1">
    <source>
        <dbReference type="ARBA" id="ARBA00004123"/>
    </source>
</evidence>
<evidence type="ECO:0000313" key="9">
    <source>
        <dbReference type="EMBL" id="RKU47830.1"/>
    </source>
</evidence>
<sequence>MRGCWTCKGRRKKCDGTRPSCNECNRLQLDCKGYHERPLLWEDDQIRVGMRRRGWRRKHKDGDQASVHSGSGANSDKTSTAMLAVNSGCISPTVTPEGSLSSAEVQLLGWYINRFAVSYPSFNHGQNPFLSAILPMAFHTPCLMKAMLAVAGTQACREQPQLRPVMLQCRIRALRGLRAQLSPGLQAGSSIKDVSGALACSLMLFIYEKIECEDNALGGHLSYAASLVARLLPSYQHLDVDVRFLVQLFIHNDIYASFALRTRPALDCLPAATLSTTVLQGNTFLGMLASISRLAASPNTPLDDVLELIDALHIWQPSMSWLPSSASAREQTPAMVTAGEVHRRAAMTAFERSLGLSPNITSIHSALDSLSTIPAADPITASLLWPTVVLGAEVADESRRQALAGRLRVLADQTGYKQYTKALRLLEDCWATAATRQADEVNTCMSWVDVMHNTGNFLLCML</sequence>
<evidence type="ECO:0000256" key="7">
    <source>
        <dbReference type="SAM" id="MobiDB-lite"/>
    </source>
</evidence>
<dbReference type="GO" id="GO:0005634">
    <property type="term" value="C:nucleus"/>
    <property type="evidence" value="ECO:0007669"/>
    <property type="project" value="UniProtKB-SubCell"/>
</dbReference>
<name>A0A420YIZ1_9PEZI</name>
<dbReference type="InterPro" id="IPR036864">
    <property type="entry name" value="Zn2-C6_fun-type_DNA-bd_sf"/>
</dbReference>
<dbReference type="STRING" id="177199.A0A420YIZ1"/>
<feature type="region of interest" description="Disordered" evidence="7">
    <location>
        <begin position="55"/>
        <end position="77"/>
    </location>
</feature>
<dbReference type="PROSITE" id="PS00463">
    <property type="entry name" value="ZN2_CY6_FUNGAL_1"/>
    <property type="match status" value="1"/>
</dbReference>
<dbReference type="Pfam" id="PF11951">
    <property type="entry name" value="Fungal_trans_2"/>
    <property type="match status" value="1"/>
</dbReference>
<comment type="caution">
    <text evidence="9">The sequence shown here is derived from an EMBL/GenBank/DDBJ whole genome shotgun (WGS) entry which is preliminary data.</text>
</comment>